<dbReference type="GO" id="GO:0006281">
    <property type="term" value="P:DNA repair"/>
    <property type="evidence" value="ECO:0007669"/>
    <property type="project" value="UniProtKB-KW"/>
</dbReference>
<dbReference type="InterPro" id="IPR005122">
    <property type="entry name" value="Uracil-DNA_glycosylase-like"/>
</dbReference>
<dbReference type="InterPro" id="IPR036895">
    <property type="entry name" value="Uracil-DNA_glycosylase-like_sf"/>
</dbReference>
<reference evidence="9" key="1">
    <citation type="submission" date="2020-09" db="EMBL/GenBank/DDBJ databases">
        <title>Novel species in genus Aeromicrobium.</title>
        <authorList>
            <person name="Zhang G."/>
        </authorList>
    </citation>
    <scope>NUCLEOTIDE SEQUENCE</scope>
    <source>
        <strain evidence="9">SSW1-57</strain>
    </source>
</reference>
<dbReference type="GO" id="GO:0046872">
    <property type="term" value="F:metal ion binding"/>
    <property type="evidence" value="ECO:0007669"/>
    <property type="project" value="UniProtKB-KW"/>
</dbReference>
<dbReference type="SUPFAM" id="SSF52141">
    <property type="entry name" value="Uracil-DNA glycosylase-like"/>
    <property type="match status" value="1"/>
</dbReference>
<evidence type="ECO:0000256" key="1">
    <source>
        <dbReference type="ARBA" id="ARBA00022485"/>
    </source>
</evidence>
<dbReference type="Pfam" id="PF03167">
    <property type="entry name" value="UDG"/>
    <property type="match status" value="1"/>
</dbReference>
<evidence type="ECO:0000256" key="6">
    <source>
        <dbReference type="ARBA" id="ARBA00023014"/>
    </source>
</evidence>
<dbReference type="Gene3D" id="3.40.470.10">
    <property type="entry name" value="Uracil-DNA glycosylase-like domain"/>
    <property type="match status" value="1"/>
</dbReference>
<evidence type="ECO:0000256" key="3">
    <source>
        <dbReference type="ARBA" id="ARBA00022763"/>
    </source>
</evidence>
<accession>A0A8I0G2M7</accession>
<keyword evidence="6" id="KW-0411">Iron-sulfur</keyword>
<dbReference type="PANTHER" id="PTHR33693:SF9">
    <property type="entry name" value="TYPE-4 URACIL-DNA GLYCOSYLASE"/>
    <property type="match status" value="1"/>
</dbReference>
<evidence type="ECO:0000256" key="2">
    <source>
        <dbReference type="ARBA" id="ARBA00022723"/>
    </source>
</evidence>
<keyword evidence="4" id="KW-0378">Hydrolase</keyword>
<evidence type="ECO:0000313" key="10">
    <source>
        <dbReference type="Proteomes" id="UP000659061"/>
    </source>
</evidence>
<dbReference type="EMBL" id="JACWMT010000003">
    <property type="protein sequence ID" value="MBD1271759.1"/>
    <property type="molecule type" value="Genomic_DNA"/>
</dbReference>
<dbReference type="GO" id="GO:0097506">
    <property type="term" value="F:deaminated base DNA N-glycosylase activity"/>
    <property type="evidence" value="ECO:0007669"/>
    <property type="project" value="UniProtKB-ARBA"/>
</dbReference>
<evidence type="ECO:0000256" key="5">
    <source>
        <dbReference type="ARBA" id="ARBA00023004"/>
    </source>
</evidence>
<evidence type="ECO:0000259" key="8">
    <source>
        <dbReference type="Pfam" id="PF03167"/>
    </source>
</evidence>
<dbReference type="Proteomes" id="UP000659061">
    <property type="component" value="Unassembled WGS sequence"/>
</dbReference>
<organism evidence="9 10">
    <name type="scientific">Aeromicrobium tamlense</name>
    <dbReference type="NCBI Taxonomy" id="375541"/>
    <lineage>
        <taxon>Bacteria</taxon>
        <taxon>Bacillati</taxon>
        <taxon>Actinomycetota</taxon>
        <taxon>Actinomycetes</taxon>
        <taxon>Propionibacteriales</taxon>
        <taxon>Nocardioidaceae</taxon>
        <taxon>Aeromicrobium</taxon>
    </lineage>
</organism>
<evidence type="ECO:0000313" key="9">
    <source>
        <dbReference type="EMBL" id="MBD1271759.1"/>
    </source>
</evidence>
<keyword evidence="5" id="KW-0408">Iron</keyword>
<gene>
    <name evidence="9" type="ORF">IDH50_16055</name>
</gene>
<name>A0A8I0G2M7_9ACTN</name>
<feature type="domain" description="Uracil-DNA glycosylase-like" evidence="8">
    <location>
        <begin position="3"/>
        <end position="77"/>
    </location>
</feature>
<sequence>MHQKPAASHIDACHPWREGELEVVRPRVVVCLGATAGRSVLGRTVRIREERGHVLEVDAPYAVVLTTHPSALLRLRDRGDDATGCRTSPSTCDVPTRRVSDYCCSDSSSGRVFAARSLPWRLPVSTSSCAMSRSLRLLCELIRTSTWNAAAELTP</sequence>
<keyword evidence="3" id="KW-0227">DNA damage</keyword>
<keyword evidence="1" id="KW-0004">4Fe-4S</keyword>
<evidence type="ECO:0000256" key="4">
    <source>
        <dbReference type="ARBA" id="ARBA00022801"/>
    </source>
</evidence>
<dbReference type="InterPro" id="IPR051536">
    <property type="entry name" value="UDG_Type-4/5"/>
</dbReference>
<dbReference type="AlphaFoldDB" id="A0A8I0G2M7"/>
<protein>
    <recommendedName>
        <fullName evidence="8">Uracil-DNA glycosylase-like domain-containing protein</fullName>
    </recommendedName>
</protein>
<dbReference type="PANTHER" id="PTHR33693">
    <property type="entry name" value="TYPE-5 URACIL-DNA GLYCOSYLASE"/>
    <property type="match status" value="1"/>
</dbReference>
<proteinExistence type="predicted"/>
<keyword evidence="7" id="KW-0234">DNA repair</keyword>
<comment type="caution">
    <text evidence="9">The sequence shown here is derived from an EMBL/GenBank/DDBJ whole genome shotgun (WGS) entry which is preliminary data.</text>
</comment>
<evidence type="ECO:0000256" key="7">
    <source>
        <dbReference type="ARBA" id="ARBA00023204"/>
    </source>
</evidence>
<dbReference type="GO" id="GO:0051539">
    <property type="term" value="F:4 iron, 4 sulfur cluster binding"/>
    <property type="evidence" value="ECO:0007669"/>
    <property type="project" value="UniProtKB-KW"/>
</dbReference>
<keyword evidence="2" id="KW-0479">Metal-binding</keyword>